<reference evidence="2 3" key="1">
    <citation type="submission" date="2016-12" db="EMBL/GenBank/DDBJ databases">
        <title>Isolation and genomic insights into novel planktonic Zetaproteobacteria from stratified waters of the Chesapeake Bay.</title>
        <authorList>
            <person name="McAllister S.M."/>
            <person name="Kato S."/>
            <person name="Chan C.S."/>
            <person name="Chiu B.K."/>
            <person name="Field E.K."/>
        </authorList>
    </citation>
    <scope>NUCLEOTIDE SEQUENCE [LARGE SCALE GENOMIC DNA]</scope>
    <source>
        <strain evidence="2 3">CP-5</strain>
    </source>
</reference>
<organism evidence="2 3">
    <name type="scientific">Mariprofundus aestuarium</name>
    <dbReference type="NCBI Taxonomy" id="1921086"/>
    <lineage>
        <taxon>Bacteria</taxon>
        <taxon>Pseudomonadati</taxon>
        <taxon>Pseudomonadota</taxon>
        <taxon>Candidatius Mariprofundia</taxon>
        <taxon>Mariprofundales</taxon>
        <taxon>Mariprofundaceae</taxon>
        <taxon>Mariprofundus</taxon>
    </lineage>
</organism>
<evidence type="ECO:0000313" key="2">
    <source>
        <dbReference type="EMBL" id="ATX80344.1"/>
    </source>
</evidence>
<feature type="transmembrane region" description="Helical" evidence="1">
    <location>
        <begin position="6"/>
        <end position="25"/>
    </location>
</feature>
<dbReference type="RefSeq" id="WP_100278125.1">
    <property type="nucleotide sequence ID" value="NZ_CP018799.1"/>
</dbReference>
<keyword evidence="1" id="KW-0812">Transmembrane</keyword>
<keyword evidence="3" id="KW-1185">Reference proteome</keyword>
<gene>
    <name evidence="2" type="ORF">Ga0123461_1938</name>
</gene>
<dbReference type="AlphaFoldDB" id="A0A2K8L5U1"/>
<proteinExistence type="predicted"/>
<dbReference type="OrthoDB" id="9962462at2"/>
<protein>
    <submittedName>
        <fullName evidence="2">Uncharacterized protein</fullName>
    </submittedName>
</protein>
<dbReference type="Proteomes" id="UP000231701">
    <property type="component" value="Chromosome"/>
</dbReference>
<keyword evidence="1" id="KW-0472">Membrane</keyword>
<name>A0A2K8L5U1_MARES</name>
<dbReference type="KEGG" id="maes:Ga0123461_1938"/>
<accession>A0A2K8L5U1</accession>
<sequence length="84" mass="9813">MSYQTVMILALLFCMNITFALYVYLRFCACELIMVSMPEEEYELYKDRFPPMAKLNPFGRRMVLYTYVAAVTSVLIVSELYLGL</sequence>
<feature type="transmembrane region" description="Helical" evidence="1">
    <location>
        <begin position="62"/>
        <end position="82"/>
    </location>
</feature>
<dbReference type="EMBL" id="CP018799">
    <property type="protein sequence ID" value="ATX80344.1"/>
    <property type="molecule type" value="Genomic_DNA"/>
</dbReference>
<evidence type="ECO:0000256" key="1">
    <source>
        <dbReference type="SAM" id="Phobius"/>
    </source>
</evidence>
<keyword evidence="1" id="KW-1133">Transmembrane helix</keyword>
<evidence type="ECO:0000313" key="3">
    <source>
        <dbReference type="Proteomes" id="UP000231701"/>
    </source>
</evidence>